<organism evidence="3 4">
    <name type="scientific">Cudoniella acicularis</name>
    <dbReference type="NCBI Taxonomy" id="354080"/>
    <lineage>
        <taxon>Eukaryota</taxon>
        <taxon>Fungi</taxon>
        <taxon>Dikarya</taxon>
        <taxon>Ascomycota</taxon>
        <taxon>Pezizomycotina</taxon>
        <taxon>Leotiomycetes</taxon>
        <taxon>Helotiales</taxon>
        <taxon>Tricladiaceae</taxon>
        <taxon>Cudoniella</taxon>
    </lineage>
</organism>
<dbReference type="PANTHER" id="PTHR43662">
    <property type="match status" value="1"/>
</dbReference>
<accession>A0A8H4RQL5</accession>
<evidence type="ECO:0000256" key="1">
    <source>
        <dbReference type="SAM" id="SignalP"/>
    </source>
</evidence>
<reference evidence="3 4" key="1">
    <citation type="submission" date="2020-03" db="EMBL/GenBank/DDBJ databases">
        <title>Draft Genome Sequence of Cudoniella acicularis.</title>
        <authorList>
            <person name="Buettner E."/>
            <person name="Kellner H."/>
        </authorList>
    </citation>
    <scope>NUCLEOTIDE SEQUENCE [LARGE SCALE GENOMIC DNA]</scope>
    <source>
        <strain evidence="3 4">DSM 108380</strain>
    </source>
</reference>
<protein>
    <recommendedName>
        <fullName evidence="2">DUF1996 domain-containing protein</fullName>
    </recommendedName>
</protein>
<dbReference type="OrthoDB" id="74764at2759"/>
<feature type="signal peptide" evidence="1">
    <location>
        <begin position="1"/>
        <end position="15"/>
    </location>
</feature>
<dbReference type="PANTHER" id="PTHR43662:SF6">
    <property type="entry name" value="DUF1996 DOMAIN-CONTAINING PROTEIN"/>
    <property type="match status" value="1"/>
</dbReference>
<evidence type="ECO:0000313" key="3">
    <source>
        <dbReference type="EMBL" id="KAF4633159.1"/>
    </source>
</evidence>
<evidence type="ECO:0000313" key="4">
    <source>
        <dbReference type="Proteomes" id="UP000566819"/>
    </source>
</evidence>
<dbReference type="AlphaFoldDB" id="A0A8H4RQL5"/>
<dbReference type="InterPro" id="IPR018535">
    <property type="entry name" value="DUF1996"/>
</dbReference>
<keyword evidence="4" id="KW-1185">Reference proteome</keyword>
<proteinExistence type="predicted"/>
<feature type="domain" description="DUF1996" evidence="2">
    <location>
        <begin position="40"/>
        <end position="303"/>
    </location>
</feature>
<evidence type="ECO:0000259" key="2">
    <source>
        <dbReference type="Pfam" id="PF09362"/>
    </source>
</evidence>
<dbReference type="Pfam" id="PF09362">
    <property type="entry name" value="DUF1996"/>
    <property type="match status" value="1"/>
</dbReference>
<keyword evidence="1" id="KW-0732">Signal</keyword>
<comment type="caution">
    <text evidence="3">The sequence shown here is derived from an EMBL/GenBank/DDBJ whole genome shotgun (WGS) entry which is preliminary data.</text>
</comment>
<gene>
    <name evidence="3" type="ORF">G7Y89_g4963</name>
</gene>
<dbReference type="Proteomes" id="UP000566819">
    <property type="component" value="Unassembled WGS sequence"/>
</dbReference>
<sequence length="356" mass="38023">MIWSSLLAFAALTQAVPQGAGGGSTMLRFGCSQIVVDRIDPLVNPDAIPSPHMHQVIGGNAFNASIPSTDVAGLASCTSCNFADDFSNYWTANLYFKARNGSYKRVPQVPNRLLFNDKFTTQTQGGFVVYYVSDGKGKVTAFKPGFRMLVGDATARAKVGTGRKSQSCFRCYSGPNFGGDNAAPCQDAKLDTETLPSGQCLGGIRSNILYPTCWDGKNLDSPDHKSHVAYPTGGPHTFDGSTTGGACPSTHPVKIPQIMLEIVWDTTKFNNKADWPADGSQPFVLSTGDTTGYSQHGDYVFGWKGDALQKAMDGGPCQGAKCANLKVLTPDTASGCKVPSRYIENFDGWLDKLPGV</sequence>
<name>A0A8H4RQL5_9HELO</name>
<dbReference type="EMBL" id="JAAMPI010000283">
    <property type="protein sequence ID" value="KAF4633159.1"/>
    <property type="molecule type" value="Genomic_DNA"/>
</dbReference>
<feature type="chain" id="PRO_5034704827" description="DUF1996 domain-containing protein" evidence="1">
    <location>
        <begin position="16"/>
        <end position="356"/>
    </location>
</feature>